<dbReference type="STRING" id="1484.SA87_08450"/>
<organism evidence="1 2">
    <name type="scientific">Hydrogenibacillus schlegelii</name>
    <name type="common">Bacillus schlegelii</name>
    <dbReference type="NCBI Taxonomy" id="1484"/>
    <lineage>
        <taxon>Bacteria</taxon>
        <taxon>Bacillati</taxon>
        <taxon>Bacillota</taxon>
        <taxon>Bacilli</taxon>
        <taxon>Bacillales</taxon>
        <taxon>Bacillales Family X. Incertae Sedis</taxon>
        <taxon>Hydrogenibacillus</taxon>
    </lineage>
</organism>
<name>A0A132N9Q6_HYDSH</name>
<dbReference type="EMBL" id="JXBB01000004">
    <property type="protein sequence ID" value="OAR05167.1"/>
    <property type="molecule type" value="Genomic_DNA"/>
</dbReference>
<accession>A0A132N9Q6</accession>
<dbReference type="AlphaFoldDB" id="A0A132N9Q6"/>
<reference evidence="1 2" key="1">
    <citation type="submission" date="2015-09" db="EMBL/GenBank/DDBJ databases">
        <title>Draft genome sequence of Hydrogenibacillus schlegelii DSM 2000.</title>
        <authorList>
            <person name="Hemp J."/>
        </authorList>
    </citation>
    <scope>NUCLEOTIDE SEQUENCE [LARGE SCALE GENOMIC DNA]</scope>
    <source>
        <strain evidence="1 2">MA 48</strain>
    </source>
</reference>
<gene>
    <name evidence="1" type="ORF">SA87_08450</name>
</gene>
<sequence length="70" mass="7920">MPFPLKLGSLKSLPLTPVPPEPLLMKLVTPMLVPLKLRPLKLPLKPLLKLLLRIPVPENRERTGKNRTAR</sequence>
<protein>
    <submittedName>
        <fullName evidence="1">Uncharacterized protein</fullName>
    </submittedName>
</protein>
<comment type="caution">
    <text evidence="1">The sequence shown here is derived from an EMBL/GenBank/DDBJ whole genome shotgun (WGS) entry which is preliminary data.</text>
</comment>
<evidence type="ECO:0000313" key="2">
    <source>
        <dbReference type="Proteomes" id="UP000243024"/>
    </source>
</evidence>
<dbReference type="Proteomes" id="UP000243024">
    <property type="component" value="Unassembled WGS sequence"/>
</dbReference>
<evidence type="ECO:0000313" key="1">
    <source>
        <dbReference type="EMBL" id="OAR05167.1"/>
    </source>
</evidence>
<keyword evidence="2" id="KW-1185">Reference proteome</keyword>
<proteinExistence type="predicted"/>